<dbReference type="GO" id="GO:0006508">
    <property type="term" value="P:proteolysis"/>
    <property type="evidence" value="ECO:0007669"/>
    <property type="project" value="UniProtKB-KW"/>
</dbReference>
<protein>
    <recommendedName>
        <fullName evidence="9">Peptidase M43 pregnancy-associated plasma-A domain-containing protein</fullName>
    </recommendedName>
</protein>
<evidence type="ECO:0000256" key="7">
    <source>
        <dbReference type="ARBA" id="ARBA00023049"/>
    </source>
</evidence>
<dbReference type="Proteomes" id="UP000445309">
    <property type="component" value="Unassembled WGS sequence"/>
</dbReference>
<evidence type="ECO:0000313" key="11">
    <source>
        <dbReference type="Proteomes" id="UP000445309"/>
    </source>
</evidence>
<evidence type="ECO:0000256" key="4">
    <source>
        <dbReference type="ARBA" id="ARBA00022729"/>
    </source>
</evidence>
<evidence type="ECO:0000313" key="10">
    <source>
        <dbReference type="EMBL" id="CAA7388135.1"/>
    </source>
</evidence>
<keyword evidence="5" id="KW-0378">Hydrolase</keyword>
<evidence type="ECO:0000256" key="8">
    <source>
        <dbReference type="ARBA" id="ARBA00023157"/>
    </source>
</evidence>
<dbReference type="InterPro" id="IPR008754">
    <property type="entry name" value="Peptidase_M43"/>
</dbReference>
<evidence type="ECO:0000256" key="6">
    <source>
        <dbReference type="ARBA" id="ARBA00022833"/>
    </source>
</evidence>
<evidence type="ECO:0000256" key="3">
    <source>
        <dbReference type="ARBA" id="ARBA00022723"/>
    </source>
</evidence>
<dbReference type="AlphaFoldDB" id="A0A6N4XNX6"/>
<evidence type="ECO:0000256" key="1">
    <source>
        <dbReference type="ARBA" id="ARBA00008721"/>
    </source>
</evidence>
<dbReference type="PANTHER" id="PTHR47466">
    <property type="match status" value="1"/>
</dbReference>
<dbReference type="Gene3D" id="3.40.390.10">
    <property type="entry name" value="Collagenase (Catalytic Domain)"/>
    <property type="match status" value="1"/>
</dbReference>
<evidence type="ECO:0000256" key="5">
    <source>
        <dbReference type="ARBA" id="ARBA00022801"/>
    </source>
</evidence>
<feature type="domain" description="Peptidase M43 pregnancy-associated plasma-A" evidence="9">
    <location>
        <begin position="207"/>
        <end position="348"/>
    </location>
</feature>
<keyword evidence="11" id="KW-1185">Reference proteome</keyword>
<dbReference type="InterPro" id="IPR024079">
    <property type="entry name" value="MetalloPept_cat_dom_sf"/>
</dbReference>
<keyword evidence="2" id="KW-0645">Protease</keyword>
<evidence type="ECO:0000256" key="2">
    <source>
        <dbReference type="ARBA" id="ARBA00022670"/>
    </source>
</evidence>
<dbReference type="GO" id="GO:0008237">
    <property type="term" value="F:metallopeptidase activity"/>
    <property type="evidence" value="ECO:0007669"/>
    <property type="project" value="UniProtKB-KW"/>
</dbReference>
<keyword evidence="7" id="KW-0482">Metalloprotease</keyword>
<sequence length="359" mass="39464">MIFAIKCNSLLDLTFRPDKLRLPNYKCNIMKNLLLGALLLGLFTSCKDNDNISFTQNDDLHEKSKSHSFKRTCPSEELRQAALRSNPQLMQKYELLEMQTKQFANNMSLGKVLSDGTIEIPVVVNIISNSETGDISNTRIEQQINILNADFAGTNTDASDIPSEFDAVKAGNTKIKFKLADVKRKNSSQSSWSTNDNMKKSSTDGIDATDPNSYLNIWVVGEISGGILGYATFPESAGQWNDGVVISSMCFGKTGATAPFNLGRTTTHEVGHYLNLRHIWGDANCGDDQVSDTPTQPSPNYGTPSYPLMTSCDGDDSSVMFMNFMDYVDDSSMYMFTKGQKTRAQAVVAADGARAGLRN</sequence>
<keyword evidence="3" id="KW-0479">Metal-binding</keyword>
<proteinExistence type="inferred from homology"/>
<dbReference type="EMBL" id="CACVBY010000039">
    <property type="protein sequence ID" value="CAA7388135.1"/>
    <property type="molecule type" value="Genomic_DNA"/>
</dbReference>
<organism evidence="10 11">
    <name type="scientific">Chryseobacterium fistulae</name>
    <dbReference type="NCBI Taxonomy" id="2675058"/>
    <lineage>
        <taxon>Bacteria</taxon>
        <taxon>Pseudomonadati</taxon>
        <taxon>Bacteroidota</taxon>
        <taxon>Flavobacteriia</taxon>
        <taxon>Flavobacteriales</taxon>
        <taxon>Weeksellaceae</taxon>
        <taxon>Chryseobacterium group</taxon>
        <taxon>Chryseobacterium</taxon>
    </lineage>
</organism>
<accession>A0A6N4XNX6</accession>
<keyword evidence="4" id="KW-0732">Signal</keyword>
<dbReference type="GO" id="GO:0046872">
    <property type="term" value="F:metal ion binding"/>
    <property type="evidence" value="ECO:0007669"/>
    <property type="project" value="UniProtKB-KW"/>
</dbReference>
<keyword evidence="6" id="KW-0862">Zinc</keyword>
<gene>
    <name evidence="10" type="ORF">CHRY9393_01885</name>
</gene>
<name>A0A6N4XNX6_9FLAO</name>
<dbReference type="PANTHER" id="PTHR47466:SF1">
    <property type="entry name" value="METALLOPROTEASE MEP1 (AFU_ORTHOLOGUE AFUA_1G07730)-RELATED"/>
    <property type="match status" value="1"/>
</dbReference>
<evidence type="ECO:0000259" key="9">
    <source>
        <dbReference type="Pfam" id="PF05572"/>
    </source>
</evidence>
<dbReference type="Pfam" id="PF05572">
    <property type="entry name" value="Peptidase_M43"/>
    <property type="match status" value="1"/>
</dbReference>
<dbReference type="SUPFAM" id="SSF55486">
    <property type="entry name" value="Metalloproteases ('zincins'), catalytic domain"/>
    <property type="match status" value="1"/>
</dbReference>
<dbReference type="CDD" id="cd04275">
    <property type="entry name" value="ZnMc_pappalysin_like"/>
    <property type="match status" value="1"/>
</dbReference>
<keyword evidence="8" id="KW-1015">Disulfide bond</keyword>
<comment type="similarity">
    <text evidence="1">Belongs to the peptidase M43B family.</text>
</comment>
<reference evidence="10 11" key="1">
    <citation type="submission" date="2020-01" db="EMBL/GenBank/DDBJ databases">
        <authorList>
            <person name="Rodrigo-Torres L."/>
            <person name="Arahal R. D."/>
            <person name="Lucena T."/>
        </authorList>
    </citation>
    <scope>NUCLEOTIDE SEQUENCE [LARGE SCALE GENOMIC DNA]</scope>
    <source>
        <strain evidence="10 11">CECT 9393</strain>
    </source>
</reference>